<dbReference type="PIRSF" id="PIRSF006488">
    <property type="entry name" value="Exonuc_VII_S"/>
    <property type="match status" value="1"/>
</dbReference>
<dbReference type="SUPFAM" id="SSF116842">
    <property type="entry name" value="XseB-like"/>
    <property type="match status" value="1"/>
</dbReference>
<evidence type="ECO:0000256" key="2">
    <source>
        <dbReference type="ARBA" id="ARBA00022490"/>
    </source>
</evidence>
<dbReference type="GO" id="GO:0006308">
    <property type="term" value="P:DNA catabolic process"/>
    <property type="evidence" value="ECO:0007669"/>
    <property type="project" value="UniProtKB-UniRule"/>
</dbReference>
<dbReference type="EC" id="3.1.11.6" evidence="6"/>
<evidence type="ECO:0000256" key="3">
    <source>
        <dbReference type="ARBA" id="ARBA00022722"/>
    </source>
</evidence>
<name>A0A0A2STQ6_9GAMM</name>
<reference evidence="7 8" key="1">
    <citation type="submission" date="2014-05" db="EMBL/GenBank/DDBJ databases">
        <authorList>
            <person name="Rizzardi K."/>
            <person name="Winiecka-Krusnell J."/>
            <person name="Ramliden M."/>
            <person name="Alm E."/>
            <person name="Andersson S."/>
            <person name="Byfors S."/>
        </authorList>
    </citation>
    <scope>NUCLEOTIDE SEQUENCE [LARGE SCALE GENOMIC DNA]</scope>
    <source>
        <strain evidence="7 8">LEGN</strain>
    </source>
</reference>
<dbReference type="InterPro" id="IPR003761">
    <property type="entry name" value="Exonuc_VII_S"/>
</dbReference>
<comment type="catalytic activity">
    <reaction evidence="6">
        <text>Exonucleolytic cleavage in either 5'- to 3'- or 3'- to 5'-direction to yield nucleoside 5'-phosphates.</text>
        <dbReference type="EC" id="3.1.11.6"/>
    </reaction>
</comment>
<evidence type="ECO:0000313" key="7">
    <source>
        <dbReference type="EMBL" id="KGP63106.1"/>
    </source>
</evidence>
<evidence type="ECO:0000256" key="6">
    <source>
        <dbReference type="HAMAP-Rule" id="MF_00337"/>
    </source>
</evidence>
<dbReference type="Pfam" id="PF02609">
    <property type="entry name" value="Exonuc_VII_S"/>
    <property type="match status" value="1"/>
</dbReference>
<dbReference type="PANTHER" id="PTHR34137:SF1">
    <property type="entry name" value="EXODEOXYRIBONUCLEASE 7 SMALL SUBUNIT"/>
    <property type="match status" value="1"/>
</dbReference>
<protein>
    <recommendedName>
        <fullName evidence="6">Exodeoxyribonuclease 7 small subunit</fullName>
        <ecNumber evidence="6">3.1.11.6</ecNumber>
    </recommendedName>
    <alternativeName>
        <fullName evidence="6">Exodeoxyribonuclease VII small subunit</fullName>
        <shortName evidence="6">Exonuclease VII small subunit</shortName>
    </alternativeName>
</protein>
<organism evidence="7 8">
    <name type="scientific">Legionella norrlandica</name>
    <dbReference type="NCBI Taxonomy" id="1498499"/>
    <lineage>
        <taxon>Bacteria</taxon>
        <taxon>Pseudomonadati</taxon>
        <taxon>Pseudomonadota</taxon>
        <taxon>Gammaproteobacteria</taxon>
        <taxon>Legionellales</taxon>
        <taxon>Legionellaceae</taxon>
        <taxon>Legionella</taxon>
    </lineage>
</organism>
<dbReference type="GO" id="GO:0009318">
    <property type="term" value="C:exodeoxyribonuclease VII complex"/>
    <property type="evidence" value="ECO:0007669"/>
    <property type="project" value="UniProtKB-UniRule"/>
</dbReference>
<dbReference type="NCBIfam" id="NF002140">
    <property type="entry name" value="PRK00977.1-4"/>
    <property type="match status" value="1"/>
</dbReference>
<proteinExistence type="inferred from homology"/>
<dbReference type="OrthoDB" id="9801128at2"/>
<keyword evidence="8" id="KW-1185">Reference proteome</keyword>
<dbReference type="EMBL" id="JNCF01000025">
    <property type="protein sequence ID" value="KGP63106.1"/>
    <property type="molecule type" value="Genomic_DNA"/>
</dbReference>
<accession>A0A0A2STQ6</accession>
<keyword evidence="2 6" id="KW-0963">Cytoplasm</keyword>
<comment type="subunit">
    <text evidence="6">Heterooligomer composed of large and small subunits.</text>
</comment>
<gene>
    <name evidence="6" type="primary">xseB</name>
    <name evidence="7" type="ORF">EP47_07530</name>
</gene>
<evidence type="ECO:0000256" key="4">
    <source>
        <dbReference type="ARBA" id="ARBA00022801"/>
    </source>
</evidence>
<keyword evidence="3 6" id="KW-0540">Nuclease</keyword>
<comment type="subcellular location">
    <subcellularLocation>
        <location evidence="6">Cytoplasm</location>
    </subcellularLocation>
</comment>
<dbReference type="PANTHER" id="PTHR34137">
    <property type="entry name" value="EXODEOXYRIBONUCLEASE 7 SMALL SUBUNIT"/>
    <property type="match status" value="1"/>
</dbReference>
<dbReference type="AlphaFoldDB" id="A0A0A2STQ6"/>
<dbReference type="NCBIfam" id="TIGR01280">
    <property type="entry name" value="xseB"/>
    <property type="match status" value="1"/>
</dbReference>
<keyword evidence="4 6" id="KW-0378">Hydrolase</keyword>
<evidence type="ECO:0000256" key="1">
    <source>
        <dbReference type="ARBA" id="ARBA00009998"/>
    </source>
</evidence>
<dbReference type="Proteomes" id="UP000054422">
    <property type="component" value="Unassembled WGS sequence"/>
</dbReference>
<dbReference type="GO" id="GO:0008855">
    <property type="term" value="F:exodeoxyribonuclease VII activity"/>
    <property type="evidence" value="ECO:0007669"/>
    <property type="project" value="UniProtKB-UniRule"/>
</dbReference>
<sequence length="76" mass="8614">MSKGIHFEQSITELEEIVLQLERGELTLEESLKQFEKGISIARRCQNALNQAEQKIETLTATGSNFEFNPDEQASD</sequence>
<dbReference type="STRING" id="1498499.EP47_07530"/>
<keyword evidence="5 6" id="KW-0269">Exonuclease</keyword>
<comment type="similarity">
    <text evidence="1 6">Belongs to the XseB family.</text>
</comment>
<comment type="function">
    <text evidence="6">Bidirectionally degrades single-stranded DNA into large acid-insoluble oligonucleotides, which are then degraded further into small acid-soluble oligonucleotides.</text>
</comment>
<evidence type="ECO:0000256" key="5">
    <source>
        <dbReference type="ARBA" id="ARBA00022839"/>
    </source>
</evidence>
<evidence type="ECO:0000313" key="8">
    <source>
        <dbReference type="Proteomes" id="UP000054422"/>
    </source>
</evidence>
<dbReference type="HAMAP" id="MF_00337">
    <property type="entry name" value="Exonuc_7_S"/>
    <property type="match status" value="1"/>
</dbReference>
<dbReference type="Gene3D" id="1.10.287.1040">
    <property type="entry name" value="Exonuclease VII, small subunit"/>
    <property type="match status" value="1"/>
</dbReference>
<dbReference type="RefSeq" id="WP_035889816.1">
    <property type="nucleotide sequence ID" value="NZ_JNCF01000025.1"/>
</dbReference>
<comment type="caution">
    <text evidence="7">The sequence shown here is derived from an EMBL/GenBank/DDBJ whole genome shotgun (WGS) entry which is preliminary data.</text>
</comment>
<dbReference type="GO" id="GO:0005829">
    <property type="term" value="C:cytosol"/>
    <property type="evidence" value="ECO:0007669"/>
    <property type="project" value="TreeGrafter"/>
</dbReference>
<dbReference type="InterPro" id="IPR037004">
    <property type="entry name" value="Exonuc_VII_ssu_sf"/>
</dbReference>